<dbReference type="PANTHER" id="PTHR33606:SF3">
    <property type="entry name" value="PROTEIN YCII"/>
    <property type="match status" value="1"/>
</dbReference>
<evidence type="ECO:0008006" key="3">
    <source>
        <dbReference type="Google" id="ProtNLM"/>
    </source>
</evidence>
<dbReference type="Proteomes" id="UP000567179">
    <property type="component" value="Unassembled WGS sequence"/>
</dbReference>
<evidence type="ECO:0000313" key="2">
    <source>
        <dbReference type="Proteomes" id="UP000567179"/>
    </source>
</evidence>
<accession>A0A8H5BFM4</accession>
<dbReference type="OrthoDB" id="5519740at2759"/>
<comment type="caution">
    <text evidence="1">The sequence shown here is derived from an EMBL/GenBank/DDBJ whole genome shotgun (WGS) entry which is preliminary data.</text>
</comment>
<organism evidence="1 2">
    <name type="scientific">Psilocybe cf. subviscida</name>
    <dbReference type="NCBI Taxonomy" id="2480587"/>
    <lineage>
        <taxon>Eukaryota</taxon>
        <taxon>Fungi</taxon>
        <taxon>Dikarya</taxon>
        <taxon>Basidiomycota</taxon>
        <taxon>Agaricomycotina</taxon>
        <taxon>Agaricomycetes</taxon>
        <taxon>Agaricomycetidae</taxon>
        <taxon>Agaricales</taxon>
        <taxon>Agaricineae</taxon>
        <taxon>Strophariaceae</taxon>
        <taxon>Psilocybe</taxon>
    </lineage>
</organism>
<protein>
    <recommendedName>
        <fullName evidence="3">YCII-related domain-containing protein</fullName>
    </recommendedName>
</protein>
<dbReference type="AlphaFoldDB" id="A0A8H5BFM4"/>
<sequence>MFNRALSSTIRVLPSASFRTTTTTTTIPRPIFLSRVPLSLSHNPNCRAMSTASTLSTIPAPGKHRFIVYAPDKTDEGTLARRLEVREKHLEGARAGHANGVIRLGGMMTTPEAVTNPEAPKKMIGSVLIYEAESLEHTFF</sequence>
<dbReference type="PANTHER" id="PTHR33606">
    <property type="entry name" value="PROTEIN YCII"/>
    <property type="match status" value="1"/>
</dbReference>
<dbReference type="InterPro" id="IPR051807">
    <property type="entry name" value="Sec-metab_biosynth-assoc"/>
</dbReference>
<dbReference type="EMBL" id="JAACJJ010000028">
    <property type="protein sequence ID" value="KAF5322489.1"/>
    <property type="molecule type" value="Genomic_DNA"/>
</dbReference>
<dbReference type="Gene3D" id="3.30.70.1060">
    <property type="entry name" value="Dimeric alpha+beta barrel"/>
    <property type="match status" value="1"/>
</dbReference>
<gene>
    <name evidence="1" type="ORF">D9619_001362</name>
</gene>
<proteinExistence type="predicted"/>
<evidence type="ECO:0000313" key="1">
    <source>
        <dbReference type="EMBL" id="KAF5322489.1"/>
    </source>
</evidence>
<reference evidence="1 2" key="1">
    <citation type="journal article" date="2020" name="ISME J.">
        <title>Uncovering the hidden diversity of litter-decomposition mechanisms in mushroom-forming fungi.</title>
        <authorList>
            <person name="Floudas D."/>
            <person name="Bentzer J."/>
            <person name="Ahren D."/>
            <person name="Johansson T."/>
            <person name="Persson P."/>
            <person name="Tunlid A."/>
        </authorList>
    </citation>
    <scope>NUCLEOTIDE SEQUENCE [LARGE SCALE GENOMIC DNA]</scope>
    <source>
        <strain evidence="1 2">CBS 101986</strain>
    </source>
</reference>
<keyword evidence="2" id="KW-1185">Reference proteome</keyword>
<name>A0A8H5BFM4_9AGAR</name>
<dbReference type="SUPFAM" id="SSF54909">
    <property type="entry name" value="Dimeric alpha+beta barrel"/>
    <property type="match status" value="1"/>
</dbReference>
<dbReference type="InterPro" id="IPR011008">
    <property type="entry name" value="Dimeric_a/b-barrel"/>
</dbReference>